<gene>
    <name evidence="1" type="ORF">BDN72DRAFT_293214</name>
</gene>
<name>A0ACD3ADW4_9AGAR</name>
<proteinExistence type="predicted"/>
<dbReference type="Proteomes" id="UP000308600">
    <property type="component" value="Unassembled WGS sequence"/>
</dbReference>
<reference evidence="1 2" key="1">
    <citation type="journal article" date="2019" name="Nat. Ecol. Evol.">
        <title>Megaphylogeny resolves global patterns of mushroom evolution.</title>
        <authorList>
            <person name="Varga T."/>
            <person name="Krizsan K."/>
            <person name="Foldi C."/>
            <person name="Dima B."/>
            <person name="Sanchez-Garcia M."/>
            <person name="Sanchez-Ramirez S."/>
            <person name="Szollosi G.J."/>
            <person name="Szarkandi J.G."/>
            <person name="Papp V."/>
            <person name="Albert L."/>
            <person name="Andreopoulos W."/>
            <person name="Angelini C."/>
            <person name="Antonin V."/>
            <person name="Barry K.W."/>
            <person name="Bougher N.L."/>
            <person name="Buchanan P."/>
            <person name="Buyck B."/>
            <person name="Bense V."/>
            <person name="Catcheside P."/>
            <person name="Chovatia M."/>
            <person name="Cooper J."/>
            <person name="Damon W."/>
            <person name="Desjardin D."/>
            <person name="Finy P."/>
            <person name="Geml J."/>
            <person name="Haridas S."/>
            <person name="Hughes K."/>
            <person name="Justo A."/>
            <person name="Karasinski D."/>
            <person name="Kautmanova I."/>
            <person name="Kiss B."/>
            <person name="Kocsube S."/>
            <person name="Kotiranta H."/>
            <person name="LaButti K.M."/>
            <person name="Lechner B.E."/>
            <person name="Liimatainen K."/>
            <person name="Lipzen A."/>
            <person name="Lukacs Z."/>
            <person name="Mihaltcheva S."/>
            <person name="Morgado L.N."/>
            <person name="Niskanen T."/>
            <person name="Noordeloos M.E."/>
            <person name="Ohm R.A."/>
            <person name="Ortiz-Santana B."/>
            <person name="Ovrebo C."/>
            <person name="Racz N."/>
            <person name="Riley R."/>
            <person name="Savchenko A."/>
            <person name="Shiryaev A."/>
            <person name="Soop K."/>
            <person name="Spirin V."/>
            <person name="Szebenyi C."/>
            <person name="Tomsovsky M."/>
            <person name="Tulloss R.E."/>
            <person name="Uehling J."/>
            <person name="Grigoriev I.V."/>
            <person name="Vagvolgyi C."/>
            <person name="Papp T."/>
            <person name="Martin F.M."/>
            <person name="Miettinen O."/>
            <person name="Hibbett D.S."/>
            <person name="Nagy L.G."/>
        </authorList>
    </citation>
    <scope>NUCLEOTIDE SEQUENCE [LARGE SCALE GENOMIC DNA]</scope>
    <source>
        <strain evidence="1 2">NL-1719</strain>
    </source>
</reference>
<keyword evidence="2" id="KW-1185">Reference proteome</keyword>
<protein>
    <submittedName>
        <fullName evidence="1">Uncharacterized protein</fullName>
    </submittedName>
</protein>
<accession>A0ACD3ADW4</accession>
<evidence type="ECO:0000313" key="1">
    <source>
        <dbReference type="EMBL" id="TFK63940.1"/>
    </source>
</evidence>
<sequence length="357" mass="37391">MRSFLSTFVLAAITSSSVFAAPSPLGHTTTSGDNFHYSTGHHGRGVVNADVSPKVYTPPVSLASAAQSQDQHRRYFGDVVNGDALASVKNVANTGVANANQSQNQRRGDFGDINADVISQITKSANVGVAQAGQSQARTIPGYDAVDNVVGLNVDPEVKPGDVDIVKAYQTQNQRRVSGVGKKRTDDPSQLGSYQTSVATVFVEVQGKVKPVCDQLVAAVHVGITVDVVLPIINELKADLNEALAAIQCIAANPGAGVFYYGGKYLALQEVVALIVTLFATVITALNLALHAVGTVEAQFLVPLFIEVGVLLGKVVCATFAINGGIQALIAAQLVYLHDTLVYLSLTSVCASIGIKF</sequence>
<dbReference type="EMBL" id="ML208497">
    <property type="protein sequence ID" value="TFK63940.1"/>
    <property type="molecule type" value="Genomic_DNA"/>
</dbReference>
<evidence type="ECO:0000313" key="2">
    <source>
        <dbReference type="Proteomes" id="UP000308600"/>
    </source>
</evidence>
<organism evidence="1 2">
    <name type="scientific">Pluteus cervinus</name>
    <dbReference type="NCBI Taxonomy" id="181527"/>
    <lineage>
        <taxon>Eukaryota</taxon>
        <taxon>Fungi</taxon>
        <taxon>Dikarya</taxon>
        <taxon>Basidiomycota</taxon>
        <taxon>Agaricomycotina</taxon>
        <taxon>Agaricomycetes</taxon>
        <taxon>Agaricomycetidae</taxon>
        <taxon>Agaricales</taxon>
        <taxon>Pluteineae</taxon>
        <taxon>Pluteaceae</taxon>
        <taxon>Pluteus</taxon>
    </lineage>
</organism>